<evidence type="ECO:0000313" key="1">
    <source>
        <dbReference type="EMBL" id="KAF4032175.1"/>
    </source>
</evidence>
<sequence length="114" mass="12704">MSLSIQLRACALSLRYANLQHDEELALLRFGLDRELEDVWMVSALAAICADLGYCSGSLKVMSFTPLLMTMKDDIERITWLQGHEQLDDANGNIVGAVLIDGNHWRALGIKIQT</sequence>
<name>A0A833SUH8_PHYIN</name>
<evidence type="ECO:0000313" key="3">
    <source>
        <dbReference type="Proteomes" id="UP000602510"/>
    </source>
</evidence>
<dbReference type="EMBL" id="JAACNO010002746">
    <property type="protein sequence ID" value="KAF4131141.1"/>
    <property type="molecule type" value="Genomic_DNA"/>
</dbReference>
<proteinExistence type="predicted"/>
<gene>
    <name evidence="1" type="ORF">GN244_ATG15944</name>
    <name evidence="2" type="ORF">GN958_ATG19686</name>
</gene>
<dbReference type="Proteomes" id="UP000602510">
    <property type="component" value="Unassembled WGS sequence"/>
</dbReference>
<dbReference type="Proteomes" id="UP000704712">
    <property type="component" value="Unassembled WGS sequence"/>
</dbReference>
<reference evidence="1" key="1">
    <citation type="submission" date="2020-04" db="EMBL/GenBank/DDBJ databases">
        <title>Hybrid Assembly of Korean Phytophthora infestans isolates.</title>
        <authorList>
            <person name="Prokchorchik M."/>
            <person name="Lee Y."/>
            <person name="Seo J."/>
            <person name="Cho J.-H."/>
            <person name="Park Y.-E."/>
            <person name="Jang D.-C."/>
            <person name="Im J.-S."/>
            <person name="Choi J.-G."/>
            <person name="Park H.-J."/>
            <person name="Lee G.-B."/>
            <person name="Lee Y.-G."/>
            <person name="Hong S.-Y."/>
            <person name="Cho K."/>
            <person name="Sohn K.H."/>
        </authorList>
    </citation>
    <scope>NUCLEOTIDE SEQUENCE</scope>
    <source>
        <strain evidence="1">KR_1_A1</strain>
        <strain evidence="2">KR_2_A2</strain>
    </source>
</reference>
<keyword evidence="3" id="KW-1185">Reference proteome</keyword>
<evidence type="ECO:0000313" key="2">
    <source>
        <dbReference type="EMBL" id="KAF4131141.1"/>
    </source>
</evidence>
<dbReference type="AlphaFoldDB" id="A0A833SUH8"/>
<comment type="caution">
    <text evidence="1">The sequence shown here is derived from an EMBL/GenBank/DDBJ whole genome shotgun (WGS) entry which is preliminary data.</text>
</comment>
<protein>
    <submittedName>
        <fullName evidence="1">Uncharacterized protein</fullName>
    </submittedName>
</protein>
<accession>A0A833SUH8</accession>
<organism evidence="1 3">
    <name type="scientific">Phytophthora infestans</name>
    <name type="common">Potato late blight agent</name>
    <name type="synonym">Botrytis infestans</name>
    <dbReference type="NCBI Taxonomy" id="4787"/>
    <lineage>
        <taxon>Eukaryota</taxon>
        <taxon>Sar</taxon>
        <taxon>Stramenopiles</taxon>
        <taxon>Oomycota</taxon>
        <taxon>Peronosporomycetes</taxon>
        <taxon>Peronosporales</taxon>
        <taxon>Peronosporaceae</taxon>
        <taxon>Phytophthora</taxon>
    </lineage>
</organism>
<dbReference type="EMBL" id="WSZM01000505">
    <property type="protein sequence ID" value="KAF4032175.1"/>
    <property type="molecule type" value="Genomic_DNA"/>
</dbReference>